<evidence type="ECO:0000256" key="1">
    <source>
        <dbReference type="ARBA" id="ARBA00010396"/>
    </source>
</evidence>
<evidence type="ECO:0000313" key="5">
    <source>
        <dbReference type="EMBL" id="VBB68886.1"/>
    </source>
</evidence>
<dbReference type="SUPFAM" id="SSF53335">
    <property type="entry name" value="S-adenosyl-L-methionine-dependent methyltransferases"/>
    <property type="match status" value="1"/>
</dbReference>
<organism evidence="5">
    <name type="scientific">invertebrate metagenome</name>
    <dbReference type="NCBI Taxonomy" id="1711999"/>
    <lineage>
        <taxon>unclassified sequences</taxon>
        <taxon>metagenomes</taxon>
        <taxon>organismal metagenomes</taxon>
    </lineage>
</organism>
<dbReference type="PIRSF" id="PIRSF004486">
    <property type="entry name" value="MraW"/>
    <property type="match status" value="1"/>
</dbReference>
<gene>
    <name evidence="5" type="ORF">RIEGSTA812A_PEG_359</name>
</gene>
<sequence>MSWLAPRRGGLYVDGTFGGGGYSTAILGAADCQVVGIDRDPAAIVGGATIARQFPGCLTLIEGCFGNMAALLAARGLRAVDGVTLDLGVSAWQLDTPERGFSFRYDGPLDMRMGQSGQTAAEIVNTCSESTLTSIIRALGEEPLAHRVARAIIAARPITSTAPLAALIRRVVPRPPNGIDPATRTFQALRAFVNDEPGELYRALLESEKLLVPGSRLVIVAFHSLDDRAIKRFFRDRAGHLPHVSRHWPETPCVRPSTFRILTRCAVRPSAAERVVNPRARSARLRAAERTAAPPWPYEALDRQGS</sequence>
<dbReference type="InterPro" id="IPR002903">
    <property type="entry name" value="RsmH"/>
</dbReference>
<evidence type="ECO:0000256" key="2">
    <source>
        <dbReference type="ARBA" id="ARBA00022603"/>
    </source>
</evidence>
<evidence type="ECO:0000256" key="4">
    <source>
        <dbReference type="ARBA" id="ARBA00022691"/>
    </source>
</evidence>
<keyword evidence="3 5" id="KW-0808">Transferase</keyword>
<proteinExistence type="inferred from homology"/>
<dbReference type="AlphaFoldDB" id="A0A484H4U6"/>
<evidence type="ECO:0000256" key="3">
    <source>
        <dbReference type="ARBA" id="ARBA00022679"/>
    </source>
</evidence>
<dbReference type="PANTHER" id="PTHR11265:SF0">
    <property type="entry name" value="12S RRNA N4-METHYLCYTIDINE METHYLTRANSFERASE"/>
    <property type="match status" value="1"/>
</dbReference>
<dbReference type="InterPro" id="IPR029063">
    <property type="entry name" value="SAM-dependent_MTases_sf"/>
</dbReference>
<reference evidence="5" key="1">
    <citation type="submission" date="2018-10" db="EMBL/GenBank/DDBJ databases">
        <authorList>
            <person name="Gruber-Vodicka H."/>
            <person name="Jaeckle O."/>
        </authorList>
    </citation>
    <scope>NUCLEOTIDE SEQUENCE</scope>
</reference>
<dbReference type="GO" id="GO:0071424">
    <property type="term" value="F:rRNA (cytosine-N4-)-methyltransferase activity"/>
    <property type="evidence" value="ECO:0007669"/>
    <property type="project" value="TreeGrafter"/>
</dbReference>
<dbReference type="GO" id="GO:0070475">
    <property type="term" value="P:rRNA base methylation"/>
    <property type="evidence" value="ECO:0007669"/>
    <property type="project" value="TreeGrafter"/>
</dbReference>
<keyword evidence="2 5" id="KW-0489">Methyltransferase</keyword>
<protein>
    <submittedName>
        <fullName evidence="5">rRNA small subunit methyltransferase H</fullName>
    </submittedName>
</protein>
<dbReference type="Gene3D" id="1.10.150.170">
    <property type="entry name" value="Putative methyltransferase TM0872, insert domain"/>
    <property type="match status" value="1"/>
</dbReference>
<name>A0A484H4U6_9ZZZZ</name>
<dbReference type="SUPFAM" id="SSF81799">
    <property type="entry name" value="Putative methyltransferase TM0872, insert domain"/>
    <property type="match status" value="1"/>
</dbReference>
<comment type="similarity">
    <text evidence="1">Belongs to the methyltransferase superfamily. RsmH family.</text>
</comment>
<dbReference type="Gene3D" id="3.40.50.150">
    <property type="entry name" value="Vaccinia Virus protein VP39"/>
    <property type="match status" value="1"/>
</dbReference>
<dbReference type="PANTHER" id="PTHR11265">
    <property type="entry name" value="S-ADENOSYL-METHYLTRANSFERASE MRAW"/>
    <property type="match status" value="1"/>
</dbReference>
<dbReference type="EMBL" id="LR026963">
    <property type="protein sequence ID" value="VBB68886.1"/>
    <property type="molecule type" value="Genomic_DNA"/>
</dbReference>
<dbReference type="Pfam" id="PF01795">
    <property type="entry name" value="Methyltransf_5"/>
    <property type="match status" value="1"/>
</dbReference>
<dbReference type="InterPro" id="IPR023397">
    <property type="entry name" value="SAM-dep_MeTrfase_MraW_recog"/>
</dbReference>
<dbReference type="NCBIfam" id="TIGR00006">
    <property type="entry name" value="16S rRNA (cytosine(1402)-N(4))-methyltransferase RsmH"/>
    <property type="match status" value="1"/>
</dbReference>
<dbReference type="GO" id="GO:0005737">
    <property type="term" value="C:cytoplasm"/>
    <property type="evidence" value="ECO:0007669"/>
    <property type="project" value="TreeGrafter"/>
</dbReference>
<accession>A0A484H4U6</accession>
<keyword evidence="4" id="KW-0949">S-adenosyl-L-methionine</keyword>
<dbReference type="HAMAP" id="MF_01007">
    <property type="entry name" value="16SrRNA_methyltr_H"/>
    <property type="match status" value="1"/>
</dbReference>